<protein>
    <submittedName>
        <fullName evidence="11">Uncharacterized protein involved in cysteine biosynthesis</fullName>
    </submittedName>
</protein>
<feature type="transmembrane region" description="Helical" evidence="10">
    <location>
        <begin position="66"/>
        <end position="99"/>
    </location>
</feature>
<dbReference type="Pfam" id="PF07264">
    <property type="entry name" value="EI24"/>
    <property type="match status" value="1"/>
</dbReference>
<keyword evidence="8" id="KW-0764">Sulfate transport</keyword>
<keyword evidence="7 10" id="KW-1133">Transmembrane helix</keyword>
<comment type="subcellular location">
    <subcellularLocation>
        <location evidence="1">Membrane</location>
        <topology evidence="1">Multi-pass membrane protein</topology>
    </subcellularLocation>
</comment>
<evidence type="ECO:0000256" key="5">
    <source>
        <dbReference type="ARBA" id="ARBA00022605"/>
    </source>
</evidence>
<keyword evidence="9 10" id="KW-0472">Membrane</keyword>
<keyword evidence="4" id="KW-0997">Cell inner membrane</keyword>
<dbReference type="GO" id="GO:0005886">
    <property type="term" value="C:plasma membrane"/>
    <property type="evidence" value="ECO:0007669"/>
    <property type="project" value="TreeGrafter"/>
</dbReference>
<dbReference type="GO" id="GO:0000103">
    <property type="term" value="P:sulfate assimilation"/>
    <property type="evidence" value="ECO:0007669"/>
    <property type="project" value="TreeGrafter"/>
</dbReference>
<evidence type="ECO:0000313" key="11">
    <source>
        <dbReference type="EMBL" id="RLK48116.1"/>
    </source>
</evidence>
<evidence type="ECO:0000256" key="4">
    <source>
        <dbReference type="ARBA" id="ARBA00022519"/>
    </source>
</evidence>
<keyword evidence="6 10" id="KW-0812">Transmembrane</keyword>
<dbReference type="PANTHER" id="PTHR37468">
    <property type="entry name" value="SULFATE TRANSPORTER CYSZ"/>
    <property type="match status" value="1"/>
</dbReference>
<evidence type="ECO:0000313" key="12">
    <source>
        <dbReference type="Proteomes" id="UP000273158"/>
    </source>
</evidence>
<name>A0A498C136_9MICO</name>
<dbReference type="InterPro" id="IPR050480">
    <property type="entry name" value="CysZ-like"/>
</dbReference>
<keyword evidence="3" id="KW-1003">Cell membrane</keyword>
<feature type="transmembrane region" description="Helical" evidence="10">
    <location>
        <begin position="159"/>
        <end position="182"/>
    </location>
</feature>
<dbReference type="RefSeq" id="WP_121060650.1">
    <property type="nucleotide sequence ID" value="NZ_RCDB01000003.1"/>
</dbReference>
<feature type="transmembrane region" description="Helical" evidence="10">
    <location>
        <begin position="133"/>
        <end position="153"/>
    </location>
</feature>
<sequence length="243" mass="25191">MRAFVGGMAVLGRGFGYWRRLPGPMALGIIPAAIAGALLLTALVALGVSLPALTDAVTPFADGWPGFWATVLRVAIGTAMLGAAIVLAAVSFTALTLIIGDPFYERIWRAVEADLGSPDIADISGFWRSVRDGLVLVVRGIVFALIAALLGLIPVVGGAVSAVVAVLCTGWLLADELTARGLAARGVRAPERRRLRRAHRARVLGFGVATQLCFLVPLGAVITMPAAVAGATVLSRELHGDPV</sequence>
<organism evidence="11 12">
    <name type="scientific">Microbacterium telephonicum</name>
    <dbReference type="NCBI Taxonomy" id="1714841"/>
    <lineage>
        <taxon>Bacteria</taxon>
        <taxon>Bacillati</taxon>
        <taxon>Actinomycetota</taxon>
        <taxon>Actinomycetes</taxon>
        <taxon>Micrococcales</taxon>
        <taxon>Microbacteriaceae</taxon>
        <taxon>Microbacterium</taxon>
    </lineage>
</organism>
<comment type="caution">
    <text evidence="11">The sequence shown here is derived from an EMBL/GenBank/DDBJ whole genome shotgun (WGS) entry which is preliminary data.</text>
</comment>
<keyword evidence="2" id="KW-0813">Transport</keyword>
<feature type="transmembrane region" description="Helical" evidence="10">
    <location>
        <begin position="21"/>
        <end position="46"/>
    </location>
</feature>
<evidence type="ECO:0000256" key="2">
    <source>
        <dbReference type="ARBA" id="ARBA00022448"/>
    </source>
</evidence>
<dbReference type="AlphaFoldDB" id="A0A498C136"/>
<evidence type="ECO:0000256" key="3">
    <source>
        <dbReference type="ARBA" id="ARBA00022475"/>
    </source>
</evidence>
<dbReference type="OrthoDB" id="3375053at2"/>
<keyword evidence="5" id="KW-0028">Amino-acid biosynthesis</keyword>
<evidence type="ECO:0000256" key="9">
    <source>
        <dbReference type="ARBA" id="ARBA00023136"/>
    </source>
</evidence>
<evidence type="ECO:0000256" key="6">
    <source>
        <dbReference type="ARBA" id="ARBA00022692"/>
    </source>
</evidence>
<dbReference type="Proteomes" id="UP000273158">
    <property type="component" value="Unassembled WGS sequence"/>
</dbReference>
<dbReference type="InterPro" id="IPR059112">
    <property type="entry name" value="CysZ/EI24"/>
</dbReference>
<dbReference type="GO" id="GO:0019344">
    <property type="term" value="P:cysteine biosynthetic process"/>
    <property type="evidence" value="ECO:0007669"/>
    <property type="project" value="TreeGrafter"/>
</dbReference>
<dbReference type="EMBL" id="RCDB01000003">
    <property type="protein sequence ID" value="RLK48116.1"/>
    <property type="molecule type" value="Genomic_DNA"/>
</dbReference>
<proteinExistence type="predicted"/>
<dbReference type="PANTHER" id="PTHR37468:SF1">
    <property type="entry name" value="SULFATE TRANSPORTER CYSZ"/>
    <property type="match status" value="1"/>
</dbReference>
<accession>A0A498C136</accession>
<dbReference type="GO" id="GO:0009675">
    <property type="term" value="F:high-affinity sulfate:proton symporter activity"/>
    <property type="evidence" value="ECO:0007669"/>
    <property type="project" value="TreeGrafter"/>
</dbReference>
<evidence type="ECO:0000256" key="7">
    <source>
        <dbReference type="ARBA" id="ARBA00022989"/>
    </source>
</evidence>
<keyword evidence="12" id="KW-1185">Reference proteome</keyword>
<evidence type="ECO:0000256" key="1">
    <source>
        <dbReference type="ARBA" id="ARBA00004141"/>
    </source>
</evidence>
<evidence type="ECO:0000256" key="10">
    <source>
        <dbReference type="SAM" id="Phobius"/>
    </source>
</evidence>
<gene>
    <name evidence="11" type="ORF">C7474_2719</name>
</gene>
<feature type="transmembrane region" description="Helical" evidence="10">
    <location>
        <begin position="203"/>
        <end position="228"/>
    </location>
</feature>
<evidence type="ECO:0000256" key="8">
    <source>
        <dbReference type="ARBA" id="ARBA00023032"/>
    </source>
</evidence>
<reference evidence="11 12" key="1">
    <citation type="journal article" date="2015" name="Stand. Genomic Sci.">
        <title>Genomic Encyclopedia of Bacterial and Archaeal Type Strains, Phase III: the genomes of soil and plant-associated and newly described type strains.</title>
        <authorList>
            <person name="Whitman W.B."/>
            <person name="Woyke T."/>
            <person name="Klenk H.P."/>
            <person name="Zhou Y."/>
            <person name="Lilburn T.G."/>
            <person name="Beck B.J."/>
            <person name="De Vos P."/>
            <person name="Vandamme P."/>
            <person name="Eisen J.A."/>
            <person name="Garrity G."/>
            <person name="Hugenholtz P."/>
            <person name="Kyrpides N.C."/>
        </authorList>
    </citation>
    <scope>NUCLEOTIDE SEQUENCE [LARGE SCALE GENOMIC DNA]</scope>
    <source>
        <strain evidence="11 12">S2T63</strain>
    </source>
</reference>